<protein>
    <recommendedName>
        <fullName evidence="8">AP2/ERF domain-containing protein</fullName>
    </recommendedName>
</protein>
<organism evidence="9 10">
    <name type="scientific">Phaseolus coccineus</name>
    <name type="common">Scarlet runner bean</name>
    <name type="synonym">Phaseolus multiflorus</name>
    <dbReference type="NCBI Taxonomy" id="3886"/>
    <lineage>
        <taxon>Eukaryota</taxon>
        <taxon>Viridiplantae</taxon>
        <taxon>Streptophyta</taxon>
        <taxon>Embryophyta</taxon>
        <taxon>Tracheophyta</taxon>
        <taxon>Spermatophyta</taxon>
        <taxon>Magnoliopsida</taxon>
        <taxon>eudicotyledons</taxon>
        <taxon>Gunneridae</taxon>
        <taxon>Pentapetalae</taxon>
        <taxon>rosids</taxon>
        <taxon>fabids</taxon>
        <taxon>Fabales</taxon>
        <taxon>Fabaceae</taxon>
        <taxon>Papilionoideae</taxon>
        <taxon>50 kb inversion clade</taxon>
        <taxon>NPAAA clade</taxon>
        <taxon>indigoferoid/millettioid clade</taxon>
        <taxon>Phaseoleae</taxon>
        <taxon>Phaseolus</taxon>
    </lineage>
</organism>
<feature type="region of interest" description="Disordered" evidence="7">
    <location>
        <begin position="153"/>
        <end position="176"/>
    </location>
</feature>
<dbReference type="PANTHER" id="PTHR31677">
    <property type="entry name" value="AP2 DOMAIN CLASS TRANSCRIPTION FACTOR"/>
    <property type="match status" value="1"/>
</dbReference>
<feature type="region of interest" description="Disordered" evidence="7">
    <location>
        <begin position="1"/>
        <end position="29"/>
    </location>
</feature>
<evidence type="ECO:0000256" key="6">
    <source>
        <dbReference type="ARBA" id="ARBA00023242"/>
    </source>
</evidence>
<dbReference type="SUPFAM" id="SSF54171">
    <property type="entry name" value="DNA-binding domain"/>
    <property type="match status" value="1"/>
</dbReference>
<keyword evidence="4" id="KW-0238">DNA-binding</keyword>
<dbReference type="FunFam" id="3.30.730.10:FF:000001">
    <property type="entry name" value="Ethylene-responsive transcription factor 2"/>
    <property type="match status" value="1"/>
</dbReference>
<dbReference type="Gene3D" id="3.30.730.10">
    <property type="entry name" value="AP2/ERF domain"/>
    <property type="match status" value="1"/>
</dbReference>
<evidence type="ECO:0000256" key="1">
    <source>
        <dbReference type="ARBA" id="ARBA00004123"/>
    </source>
</evidence>
<dbReference type="AlphaFoldDB" id="A0AAN9RRM9"/>
<dbReference type="PANTHER" id="PTHR31677:SF118">
    <property type="entry name" value="OS04G0399800 PROTEIN"/>
    <property type="match status" value="1"/>
</dbReference>
<dbReference type="CDD" id="cd00018">
    <property type="entry name" value="AP2"/>
    <property type="match status" value="1"/>
</dbReference>
<keyword evidence="5" id="KW-0804">Transcription</keyword>
<reference evidence="9 10" key="1">
    <citation type="submission" date="2024-01" db="EMBL/GenBank/DDBJ databases">
        <title>The genomes of 5 underutilized Papilionoideae crops provide insights into root nodulation and disease resistanc.</title>
        <authorList>
            <person name="Jiang F."/>
        </authorList>
    </citation>
    <scope>NUCLEOTIDE SEQUENCE [LARGE SCALE GENOMIC DNA]</scope>
    <source>
        <strain evidence="9">JINMINGXINNONG_FW02</strain>
        <tissue evidence="9">Leaves</tissue>
    </source>
</reference>
<gene>
    <name evidence="9" type="ORF">VNO80_03149</name>
</gene>
<accession>A0AAN9RRM9</accession>
<comment type="subcellular location">
    <subcellularLocation>
        <location evidence="1">Nucleus</location>
    </subcellularLocation>
</comment>
<dbReference type="GO" id="GO:0003677">
    <property type="term" value="F:DNA binding"/>
    <property type="evidence" value="ECO:0007669"/>
    <property type="project" value="UniProtKB-KW"/>
</dbReference>
<proteinExistence type="predicted"/>
<keyword evidence="3" id="KW-0805">Transcription regulation</keyword>
<dbReference type="Pfam" id="PF00847">
    <property type="entry name" value="AP2"/>
    <property type="match status" value="1"/>
</dbReference>
<dbReference type="InterPro" id="IPR016177">
    <property type="entry name" value="DNA-bd_dom_sf"/>
</dbReference>
<evidence type="ECO:0000256" key="2">
    <source>
        <dbReference type="ARBA" id="ARBA00022745"/>
    </source>
</evidence>
<dbReference type="Proteomes" id="UP001374584">
    <property type="component" value="Unassembled WGS sequence"/>
</dbReference>
<dbReference type="PROSITE" id="PS51032">
    <property type="entry name" value="AP2_ERF"/>
    <property type="match status" value="1"/>
</dbReference>
<comment type="caution">
    <text evidence="9">The sequence shown here is derived from an EMBL/GenBank/DDBJ whole genome shotgun (WGS) entry which is preliminary data.</text>
</comment>
<sequence length="231" mass="25537">MNPRTTSSSSKTKKKQTAPEPHQTAWGGRYLGVRRRPWGRYAAEIRDPSTKERHWLGTFDTADEAALAYDRAARAMRGSRARTNFVYADTTPGSSLTLIISPDQQPLPQPDPVLTLDPFSLLGFPSASFSYNENASASVAASDFSQQSFFENNNNNNYYNNNNNDNEKSGSTVELPPLPPDITSSMGYEMEHESGGFYWEASPMFSAMSTVSENVGAESQVFELGSSSYFH</sequence>
<feature type="domain" description="AP2/ERF" evidence="8">
    <location>
        <begin position="29"/>
        <end position="86"/>
    </location>
</feature>
<keyword evidence="2" id="KW-0936">Ethylene signaling pathway</keyword>
<evidence type="ECO:0000256" key="5">
    <source>
        <dbReference type="ARBA" id="ARBA00023163"/>
    </source>
</evidence>
<dbReference type="GO" id="GO:0003700">
    <property type="term" value="F:DNA-binding transcription factor activity"/>
    <property type="evidence" value="ECO:0007669"/>
    <property type="project" value="InterPro"/>
</dbReference>
<dbReference type="EMBL" id="JAYMYR010000002">
    <property type="protein sequence ID" value="KAK7377718.1"/>
    <property type="molecule type" value="Genomic_DNA"/>
</dbReference>
<evidence type="ECO:0000259" key="8">
    <source>
        <dbReference type="PROSITE" id="PS51032"/>
    </source>
</evidence>
<keyword evidence="6" id="KW-0539">Nucleus</keyword>
<dbReference type="SMART" id="SM00380">
    <property type="entry name" value="AP2"/>
    <property type="match status" value="1"/>
</dbReference>
<dbReference type="InterPro" id="IPR036955">
    <property type="entry name" value="AP2/ERF_dom_sf"/>
</dbReference>
<dbReference type="GO" id="GO:0005634">
    <property type="term" value="C:nucleus"/>
    <property type="evidence" value="ECO:0007669"/>
    <property type="project" value="UniProtKB-SubCell"/>
</dbReference>
<evidence type="ECO:0000256" key="4">
    <source>
        <dbReference type="ARBA" id="ARBA00023125"/>
    </source>
</evidence>
<evidence type="ECO:0000313" key="9">
    <source>
        <dbReference type="EMBL" id="KAK7377718.1"/>
    </source>
</evidence>
<evidence type="ECO:0000256" key="3">
    <source>
        <dbReference type="ARBA" id="ARBA00023015"/>
    </source>
</evidence>
<evidence type="ECO:0000256" key="7">
    <source>
        <dbReference type="SAM" id="MobiDB-lite"/>
    </source>
</evidence>
<feature type="compositionally biased region" description="Low complexity" evidence="7">
    <location>
        <begin position="1"/>
        <end position="10"/>
    </location>
</feature>
<dbReference type="InterPro" id="IPR001471">
    <property type="entry name" value="AP2/ERF_dom"/>
</dbReference>
<name>A0AAN9RRM9_PHACN</name>
<evidence type="ECO:0000313" key="10">
    <source>
        <dbReference type="Proteomes" id="UP001374584"/>
    </source>
</evidence>
<feature type="compositionally biased region" description="Low complexity" evidence="7">
    <location>
        <begin position="153"/>
        <end position="164"/>
    </location>
</feature>
<dbReference type="GO" id="GO:0009873">
    <property type="term" value="P:ethylene-activated signaling pathway"/>
    <property type="evidence" value="ECO:0007669"/>
    <property type="project" value="UniProtKB-KW"/>
</dbReference>
<dbReference type="PRINTS" id="PR00367">
    <property type="entry name" value="ETHRSPELEMNT"/>
</dbReference>
<keyword evidence="10" id="KW-1185">Reference proteome</keyword>